<accession>F5Z583</accession>
<dbReference type="SUPFAM" id="SSF53474">
    <property type="entry name" value="alpha/beta-Hydrolases"/>
    <property type="match status" value="1"/>
</dbReference>
<dbReference type="KEGG" id="alt:ambt_16110"/>
<gene>
    <name evidence="2" type="ordered locus">ambt_16110</name>
</gene>
<dbReference type="InterPro" id="IPR029058">
    <property type="entry name" value="AB_hydrolase_fold"/>
</dbReference>
<dbReference type="OrthoDB" id="9785076at2"/>
<dbReference type="Pfam" id="PF12146">
    <property type="entry name" value="Hydrolase_4"/>
    <property type="match status" value="1"/>
</dbReference>
<dbReference type="InterPro" id="IPR017208">
    <property type="entry name" value="UCP037442_abhydr"/>
</dbReference>
<dbReference type="RefSeq" id="WP_013785651.1">
    <property type="nucleotide sequence ID" value="NC_015554.1"/>
</dbReference>
<name>F5Z583_ALTNA</name>
<protein>
    <submittedName>
        <fullName evidence="2">Alpha/beta hydrolase-like protein</fullName>
    </submittedName>
</protein>
<evidence type="ECO:0000313" key="2">
    <source>
        <dbReference type="EMBL" id="AEF04729.1"/>
    </source>
</evidence>
<dbReference type="Proteomes" id="UP000000683">
    <property type="component" value="Chromosome"/>
</dbReference>
<dbReference type="PIRSF" id="PIRSF037442">
    <property type="entry name" value="UCP037442_abhydr"/>
    <property type="match status" value="1"/>
</dbReference>
<dbReference type="HOGENOM" id="CLU_058232_0_1_6"/>
<proteinExistence type="predicted"/>
<dbReference type="InterPro" id="IPR022742">
    <property type="entry name" value="Hydrolase_4"/>
</dbReference>
<sequence length="296" mass="33134">MIKDISVTCEDSTHLTATLYTPERAIKGAVMIAPATGIKRQFYAAFANYLCEQGFGVITFDNRGIAESLKGKIEHSKASLVTWGQQDMPAVLETLKMHFPKTQYFLVGHSAGGQLLGLMPNVNDLTAFCNFGSSSGSLRNMRAGYLLKAHFFMNFYIPLNNLLFGHTKSHLVGMGEPLPKGVSRQWQKWCNGQGYVKEAFGKEVLRHWYDDIRLPSKWILATDDDIANLSNVKDMISVFPELEADIRLLTPDDYNLAEIGHMKFFSRKCQALWPEVSDFLSSHSVLSAPETQSPVM</sequence>
<dbReference type="Gene3D" id="3.40.50.1820">
    <property type="entry name" value="alpha/beta hydrolase"/>
    <property type="match status" value="1"/>
</dbReference>
<organism evidence="2 3">
    <name type="scientific">Alteromonas naphthalenivorans</name>
    <dbReference type="NCBI Taxonomy" id="715451"/>
    <lineage>
        <taxon>Bacteria</taxon>
        <taxon>Pseudomonadati</taxon>
        <taxon>Pseudomonadota</taxon>
        <taxon>Gammaproteobacteria</taxon>
        <taxon>Alteromonadales</taxon>
        <taxon>Alteromonadaceae</taxon>
        <taxon>Alteromonas/Salinimonas group</taxon>
        <taxon>Alteromonas</taxon>
    </lineage>
</organism>
<keyword evidence="3" id="KW-1185">Reference proteome</keyword>
<evidence type="ECO:0000259" key="1">
    <source>
        <dbReference type="Pfam" id="PF12146"/>
    </source>
</evidence>
<dbReference type="EMBL" id="CP002339">
    <property type="protein sequence ID" value="AEF04729.1"/>
    <property type="molecule type" value="Genomic_DNA"/>
</dbReference>
<feature type="domain" description="Serine aminopeptidase S33" evidence="1">
    <location>
        <begin position="26"/>
        <end position="114"/>
    </location>
</feature>
<evidence type="ECO:0000313" key="3">
    <source>
        <dbReference type="Proteomes" id="UP000000683"/>
    </source>
</evidence>
<reference evidence="2 3" key="1">
    <citation type="journal article" date="2011" name="J. Bacteriol.">
        <title>Complete genome sequence of the polycyclic aromatic hydrocarbon-degrading bacterium Alteromonas sp. strain SN2.</title>
        <authorList>
            <person name="Jin H.M."/>
            <person name="Jeong H."/>
            <person name="Moon E.J."/>
            <person name="Math R.K."/>
            <person name="Lee K."/>
            <person name="Kim H.J."/>
            <person name="Jeon C.O."/>
            <person name="Oh T.K."/>
            <person name="Kim J.F."/>
        </authorList>
    </citation>
    <scope>NUCLEOTIDE SEQUENCE [LARGE SCALE GENOMIC DNA]</scope>
    <source>
        <strain evidence="3">JCM 17741 / KACC 18427 / KCTC 11700BP / SN2</strain>
    </source>
</reference>
<dbReference type="AlphaFoldDB" id="F5Z583"/>
<dbReference type="GO" id="GO:0016787">
    <property type="term" value="F:hydrolase activity"/>
    <property type="evidence" value="ECO:0007669"/>
    <property type="project" value="UniProtKB-KW"/>
</dbReference>
<dbReference type="eggNOG" id="COG4757">
    <property type="taxonomic scope" value="Bacteria"/>
</dbReference>